<dbReference type="PANTHER" id="PTHR42734">
    <property type="entry name" value="METAL TRANSPORT SYSTEM ATP-BINDING PROTEIN TM_0124-RELATED"/>
    <property type="match status" value="1"/>
</dbReference>
<evidence type="ECO:0000259" key="4">
    <source>
        <dbReference type="PROSITE" id="PS50893"/>
    </source>
</evidence>
<proteinExistence type="predicted"/>
<dbReference type="InterPro" id="IPR027417">
    <property type="entry name" value="P-loop_NTPase"/>
</dbReference>
<evidence type="ECO:0000256" key="3">
    <source>
        <dbReference type="ARBA" id="ARBA00022840"/>
    </source>
</evidence>
<evidence type="ECO:0000256" key="2">
    <source>
        <dbReference type="ARBA" id="ARBA00022741"/>
    </source>
</evidence>
<name>A0ABQ2D6K2_9MICC</name>
<keyword evidence="3" id="KW-0067">ATP-binding</keyword>
<dbReference type="SMART" id="SM00382">
    <property type="entry name" value="AAA"/>
    <property type="match status" value="1"/>
</dbReference>
<gene>
    <name evidence="5" type="ORF">GCM10007173_03060</name>
</gene>
<evidence type="ECO:0000313" key="5">
    <source>
        <dbReference type="EMBL" id="GGJ47802.1"/>
    </source>
</evidence>
<evidence type="ECO:0000313" key="6">
    <source>
        <dbReference type="Proteomes" id="UP000606115"/>
    </source>
</evidence>
<accession>A0ABQ2D6K2</accession>
<dbReference type="Gene3D" id="3.40.50.300">
    <property type="entry name" value="P-loop containing nucleotide triphosphate hydrolases"/>
    <property type="match status" value="1"/>
</dbReference>
<feature type="domain" description="ABC transporter" evidence="4">
    <location>
        <begin position="19"/>
        <end position="224"/>
    </location>
</feature>
<dbReference type="Pfam" id="PF00005">
    <property type="entry name" value="ABC_tran"/>
    <property type="match status" value="1"/>
</dbReference>
<protein>
    <submittedName>
        <fullName evidence="5">ABC transporter ATPase</fullName>
    </submittedName>
</protein>
<dbReference type="InterPro" id="IPR003593">
    <property type="entry name" value="AAA+_ATPase"/>
</dbReference>
<dbReference type="SUPFAM" id="SSF52540">
    <property type="entry name" value="P-loop containing nucleoside triphosphate hydrolases"/>
    <property type="match status" value="1"/>
</dbReference>
<reference evidence="6" key="1">
    <citation type="journal article" date="2019" name="Int. J. Syst. Evol. Microbiol.">
        <title>The Global Catalogue of Microorganisms (GCM) 10K type strain sequencing project: providing services to taxonomists for standard genome sequencing and annotation.</title>
        <authorList>
            <consortium name="The Broad Institute Genomics Platform"/>
            <consortium name="The Broad Institute Genome Sequencing Center for Infectious Disease"/>
            <person name="Wu L."/>
            <person name="Ma J."/>
        </authorList>
    </citation>
    <scope>NUCLEOTIDE SEQUENCE [LARGE SCALE GENOMIC DNA]</scope>
    <source>
        <strain evidence="6">CGMCC 1.3685</strain>
    </source>
</reference>
<dbReference type="InterPro" id="IPR050153">
    <property type="entry name" value="Metal_Ion_Import_ABC"/>
</dbReference>
<keyword evidence="6" id="KW-1185">Reference proteome</keyword>
<dbReference type="Proteomes" id="UP000606115">
    <property type="component" value="Unassembled WGS sequence"/>
</dbReference>
<dbReference type="EMBL" id="BMKX01000001">
    <property type="protein sequence ID" value="GGJ47802.1"/>
    <property type="molecule type" value="Genomic_DNA"/>
</dbReference>
<dbReference type="PROSITE" id="PS50893">
    <property type="entry name" value="ABC_TRANSPORTER_2"/>
    <property type="match status" value="1"/>
</dbReference>
<sequence>MRIIINCYTRNMTSSDTRLLTHSLYFSYGNREILSDVSLSIRAGEMVAITGENGSGKSTLLELMAGTMTPDRGLVERSCPVALVVQRPAVPAELPLTAGDVVAMGTWRSKITRKQRKQHVSRALARVELTGFEARNFNELSGGQRQRVLVTQGLVQNTGVLLLDEPLASMDSTSRTLIHEILRSEVRRGLAVMLVTHDEDSTMLADRSVKLQHHRTSCPELQLATES</sequence>
<keyword evidence="1" id="KW-0813">Transport</keyword>
<comment type="caution">
    <text evidence="5">The sequence shown here is derived from an EMBL/GenBank/DDBJ whole genome shotgun (WGS) entry which is preliminary data.</text>
</comment>
<organism evidence="5 6">
    <name type="scientific">Glutamicibacter ardleyensis</name>
    <dbReference type="NCBI Taxonomy" id="225894"/>
    <lineage>
        <taxon>Bacteria</taxon>
        <taxon>Bacillati</taxon>
        <taxon>Actinomycetota</taxon>
        <taxon>Actinomycetes</taxon>
        <taxon>Micrococcales</taxon>
        <taxon>Micrococcaceae</taxon>
        <taxon>Glutamicibacter</taxon>
    </lineage>
</organism>
<dbReference type="InterPro" id="IPR003439">
    <property type="entry name" value="ABC_transporter-like_ATP-bd"/>
</dbReference>
<keyword evidence="2" id="KW-0547">Nucleotide-binding</keyword>
<evidence type="ECO:0000256" key="1">
    <source>
        <dbReference type="ARBA" id="ARBA00022448"/>
    </source>
</evidence>